<comment type="caution">
    <text evidence="1">The sequence shown here is derived from an EMBL/GenBank/DDBJ whole genome shotgun (WGS) entry which is preliminary data.</text>
</comment>
<sequence>MALLLRRTTMRALLRRGSTWSRSTEPVPPAFLTSLDNPQTYFDSSELRAVGGLETQPQSLTAETEKVLHDEAWRGVAKKRGLLFESMVERDIATQGAFAPAAVMRSRHP</sequence>
<reference evidence="1" key="1">
    <citation type="submission" date="2021-11" db="EMBL/GenBank/DDBJ databases">
        <authorList>
            <consortium name="Genoscope - CEA"/>
            <person name="William W."/>
        </authorList>
    </citation>
    <scope>NUCLEOTIDE SEQUENCE</scope>
</reference>
<protein>
    <submittedName>
        <fullName evidence="1">Uncharacterized protein</fullName>
    </submittedName>
</protein>
<keyword evidence="2" id="KW-1185">Reference proteome</keyword>
<proteinExistence type="predicted"/>
<organism evidence="1 2">
    <name type="scientific">Pelagomonas calceolata</name>
    <dbReference type="NCBI Taxonomy" id="35677"/>
    <lineage>
        <taxon>Eukaryota</taxon>
        <taxon>Sar</taxon>
        <taxon>Stramenopiles</taxon>
        <taxon>Ochrophyta</taxon>
        <taxon>Pelagophyceae</taxon>
        <taxon>Pelagomonadales</taxon>
        <taxon>Pelagomonadaceae</taxon>
        <taxon>Pelagomonas</taxon>
    </lineage>
</organism>
<name>A0A8J2SJG8_9STRA</name>
<accession>A0A8J2SJG8</accession>
<gene>
    <name evidence="1" type="ORF">PECAL_4P01900</name>
</gene>
<evidence type="ECO:0000313" key="1">
    <source>
        <dbReference type="EMBL" id="CAH0373025.1"/>
    </source>
</evidence>
<evidence type="ECO:0000313" key="2">
    <source>
        <dbReference type="Proteomes" id="UP000789595"/>
    </source>
</evidence>
<dbReference type="AlphaFoldDB" id="A0A8J2SJG8"/>
<dbReference type="Proteomes" id="UP000789595">
    <property type="component" value="Unassembled WGS sequence"/>
</dbReference>
<dbReference type="EMBL" id="CAKKNE010000004">
    <property type="protein sequence ID" value="CAH0373025.1"/>
    <property type="molecule type" value="Genomic_DNA"/>
</dbReference>